<dbReference type="PANTHER" id="PTHR35317:SF23">
    <property type="entry name" value="OS04G0629600 PROTEIN"/>
    <property type="match status" value="1"/>
</dbReference>
<accession>A0A2Z7AQ68</accession>
<evidence type="ECO:0000256" key="1">
    <source>
        <dbReference type="SAM" id="MobiDB-lite"/>
    </source>
</evidence>
<feature type="region of interest" description="Disordered" evidence="1">
    <location>
        <begin position="234"/>
        <end position="305"/>
    </location>
</feature>
<dbReference type="InterPro" id="IPR036875">
    <property type="entry name" value="Znf_CCHC_sf"/>
</dbReference>
<sequence>MEYTPEDKKKANLDNVAKDILYKTLDKNMFSKIKTCATAKEIWEKLTQICEGNDETKENKLTIAQQKYESIKMREGETMAEFDDRFCAVVIELTSLGKEYSNRELALKVMRALPREWDVKTMAMRESKDLNKLELHDLFANLKDYEFELETRSEAGPSTSQPTKALAATTSEWCSPSMSTEQISNDVMSLFVNKFGKFMRTQNISFNYNNAHESENIFTDLNCYNYGRPGHFATDCNRPKKDDKRSTEGSKERSTERRKNRFEKKPNKRNDRKVLVSEESNNKWADSDFDTTSSSSSSESEQEEVHCLMANQTTDDEVFDFSNSEFTREDLITALNEMVHEYRKLSQTFEEIKAEKNGLKIVQWNQALLSLGKLTVYKLS</sequence>
<dbReference type="PANTHER" id="PTHR35317">
    <property type="entry name" value="OS04G0629600 PROTEIN"/>
    <property type="match status" value="1"/>
</dbReference>
<name>A0A2Z7AQ68_9LAMI</name>
<dbReference type="AlphaFoldDB" id="A0A2Z7AQ68"/>
<evidence type="ECO:0008006" key="4">
    <source>
        <dbReference type="Google" id="ProtNLM"/>
    </source>
</evidence>
<protein>
    <recommendedName>
        <fullName evidence="4">CCHC-type domain-containing protein</fullName>
    </recommendedName>
</protein>
<reference evidence="2 3" key="1">
    <citation type="journal article" date="2015" name="Proc. Natl. Acad. Sci. U.S.A.">
        <title>The resurrection genome of Boea hygrometrica: A blueprint for survival of dehydration.</title>
        <authorList>
            <person name="Xiao L."/>
            <person name="Yang G."/>
            <person name="Zhang L."/>
            <person name="Yang X."/>
            <person name="Zhao S."/>
            <person name="Ji Z."/>
            <person name="Zhou Q."/>
            <person name="Hu M."/>
            <person name="Wang Y."/>
            <person name="Chen M."/>
            <person name="Xu Y."/>
            <person name="Jin H."/>
            <person name="Xiao X."/>
            <person name="Hu G."/>
            <person name="Bao F."/>
            <person name="Hu Y."/>
            <person name="Wan P."/>
            <person name="Li L."/>
            <person name="Deng X."/>
            <person name="Kuang T."/>
            <person name="Xiang C."/>
            <person name="Zhu J.K."/>
            <person name="Oliver M.J."/>
            <person name="He Y."/>
        </authorList>
    </citation>
    <scope>NUCLEOTIDE SEQUENCE [LARGE SCALE GENOMIC DNA]</scope>
    <source>
        <strain evidence="3">cv. XS01</strain>
    </source>
</reference>
<dbReference type="EMBL" id="KV013430">
    <property type="protein sequence ID" value="KZV23603.1"/>
    <property type="molecule type" value="Genomic_DNA"/>
</dbReference>
<keyword evidence="3" id="KW-1185">Reference proteome</keyword>
<organism evidence="2 3">
    <name type="scientific">Dorcoceras hygrometricum</name>
    <dbReference type="NCBI Taxonomy" id="472368"/>
    <lineage>
        <taxon>Eukaryota</taxon>
        <taxon>Viridiplantae</taxon>
        <taxon>Streptophyta</taxon>
        <taxon>Embryophyta</taxon>
        <taxon>Tracheophyta</taxon>
        <taxon>Spermatophyta</taxon>
        <taxon>Magnoliopsida</taxon>
        <taxon>eudicotyledons</taxon>
        <taxon>Gunneridae</taxon>
        <taxon>Pentapetalae</taxon>
        <taxon>asterids</taxon>
        <taxon>lamiids</taxon>
        <taxon>Lamiales</taxon>
        <taxon>Gesneriaceae</taxon>
        <taxon>Didymocarpoideae</taxon>
        <taxon>Trichosporeae</taxon>
        <taxon>Loxocarpinae</taxon>
        <taxon>Dorcoceras</taxon>
    </lineage>
</organism>
<dbReference type="Pfam" id="PF14223">
    <property type="entry name" value="Retrotran_gag_2"/>
    <property type="match status" value="1"/>
</dbReference>
<evidence type="ECO:0000313" key="2">
    <source>
        <dbReference type="EMBL" id="KZV23603.1"/>
    </source>
</evidence>
<evidence type="ECO:0000313" key="3">
    <source>
        <dbReference type="Proteomes" id="UP000250235"/>
    </source>
</evidence>
<dbReference type="GO" id="GO:0008270">
    <property type="term" value="F:zinc ion binding"/>
    <property type="evidence" value="ECO:0007669"/>
    <property type="project" value="InterPro"/>
</dbReference>
<dbReference type="Proteomes" id="UP000250235">
    <property type="component" value="Unassembled WGS sequence"/>
</dbReference>
<gene>
    <name evidence="2" type="ORF">F511_37588</name>
</gene>
<dbReference type="SUPFAM" id="SSF57756">
    <property type="entry name" value="Retrovirus zinc finger-like domains"/>
    <property type="match status" value="1"/>
</dbReference>
<feature type="compositionally biased region" description="Basic and acidic residues" evidence="1">
    <location>
        <begin position="237"/>
        <end position="276"/>
    </location>
</feature>
<dbReference type="GO" id="GO:0003676">
    <property type="term" value="F:nucleic acid binding"/>
    <property type="evidence" value="ECO:0007669"/>
    <property type="project" value="InterPro"/>
</dbReference>
<proteinExistence type="predicted"/>